<sequence>MEPQDDTGALLRQARPDATPREAPLDLDSILRGGYRARRRHRALIGGAATAGVAAVAAVLAFSVGVFGLGDAPERRQEFPPGDPLGFDPAQAGYPGPAPDVWDERQPALDEALRSAFGDLAVDGGFLDADALDYERPADEEVQDRMDEGMGYYAALAELGYRDLPLQFGPWSSEATEAQVHLLGYVAGAGDGAPAVFEINALAPGGWTAEPGPTGTEAFPRHLISDEPSWTGEAPEFSTEELDDGRTLMVADHGCALDAAVVYPNGSALRSSWDLGCPDGAARELSVADLTEAMLAMPQIEYDTSALAPVGDVLDVPDGWPWDEGWEAEAAGDAAATFDAATNALGEHHPGIELLSSGPSQRGDEGGQVVHAFSGTYRLPYEDEEDIPVTAAVTYFLPGGWLPGLAPEGSGGAPYLVACGHSDKDDTCEEMEVAGRTVVTRTFGVGDSHSYGVLLYDPAGWAVELTSAYAGHVEGATFDDLVETVLSLPAPVYDPAAYAQD</sequence>
<name>A0A426V0P1_9ACTN</name>
<dbReference type="Proteomes" id="UP000277256">
    <property type="component" value="Unassembled WGS sequence"/>
</dbReference>
<accession>A0A426V0P1</accession>
<dbReference type="RefSeq" id="WP_125247101.1">
    <property type="nucleotide sequence ID" value="NZ_RSEB01000002.1"/>
</dbReference>
<keyword evidence="2" id="KW-0472">Membrane</keyword>
<organism evidence="3 4">
    <name type="scientific">Glycomyces terrestris</name>
    <dbReference type="NCBI Taxonomy" id="2493553"/>
    <lineage>
        <taxon>Bacteria</taxon>
        <taxon>Bacillati</taxon>
        <taxon>Actinomycetota</taxon>
        <taxon>Actinomycetes</taxon>
        <taxon>Glycomycetales</taxon>
        <taxon>Glycomycetaceae</taxon>
        <taxon>Glycomyces</taxon>
    </lineage>
</organism>
<evidence type="ECO:0000256" key="2">
    <source>
        <dbReference type="SAM" id="Phobius"/>
    </source>
</evidence>
<gene>
    <name evidence="3" type="ORF">EIW28_07595</name>
</gene>
<evidence type="ECO:0000313" key="3">
    <source>
        <dbReference type="EMBL" id="RRS00422.1"/>
    </source>
</evidence>
<dbReference type="OrthoDB" id="5189934at2"/>
<evidence type="ECO:0000256" key="1">
    <source>
        <dbReference type="SAM" id="MobiDB-lite"/>
    </source>
</evidence>
<feature type="transmembrane region" description="Helical" evidence="2">
    <location>
        <begin position="43"/>
        <end position="69"/>
    </location>
</feature>
<keyword evidence="2" id="KW-0812">Transmembrane</keyword>
<feature type="compositionally biased region" description="Basic and acidic residues" evidence="1">
    <location>
        <begin position="14"/>
        <end position="24"/>
    </location>
</feature>
<keyword evidence="2" id="KW-1133">Transmembrane helix</keyword>
<reference evidence="3 4" key="1">
    <citation type="submission" date="2018-12" db="EMBL/GenBank/DDBJ databases">
        <title>Glycomyces sp. YIM 121974 draft genome.</title>
        <authorList>
            <person name="Li Q."/>
        </authorList>
    </citation>
    <scope>NUCLEOTIDE SEQUENCE [LARGE SCALE GENOMIC DNA]</scope>
    <source>
        <strain evidence="3 4">YIM 121974</strain>
    </source>
</reference>
<feature type="region of interest" description="Disordered" evidence="1">
    <location>
        <begin position="1"/>
        <end position="25"/>
    </location>
</feature>
<comment type="caution">
    <text evidence="3">The sequence shown here is derived from an EMBL/GenBank/DDBJ whole genome shotgun (WGS) entry which is preliminary data.</text>
</comment>
<protein>
    <submittedName>
        <fullName evidence="3">Uncharacterized protein</fullName>
    </submittedName>
</protein>
<proteinExistence type="predicted"/>
<evidence type="ECO:0000313" key="4">
    <source>
        <dbReference type="Proteomes" id="UP000277256"/>
    </source>
</evidence>
<dbReference type="EMBL" id="RSEB01000002">
    <property type="protein sequence ID" value="RRS00422.1"/>
    <property type="molecule type" value="Genomic_DNA"/>
</dbReference>
<dbReference type="AlphaFoldDB" id="A0A426V0P1"/>
<keyword evidence="4" id="KW-1185">Reference proteome</keyword>